<protein>
    <submittedName>
        <fullName evidence="2">Uncharacterized protein</fullName>
    </submittedName>
</protein>
<dbReference type="AlphaFoldDB" id="A0ABD1LSI4"/>
<dbReference type="NCBIfam" id="TIGR00231">
    <property type="entry name" value="small_GTP"/>
    <property type="match status" value="1"/>
</dbReference>
<dbReference type="CDD" id="cd01868">
    <property type="entry name" value="Rab11_like"/>
    <property type="match status" value="1"/>
</dbReference>
<dbReference type="InterPro" id="IPR001806">
    <property type="entry name" value="Small_GTPase"/>
</dbReference>
<dbReference type="InterPro" id="IPR005225">
    <property type="entry name" value="Small_GTP-bd"/>
</dbReference>
<dbReference type="Gene3D" id="3.40.50.300">
    <property type="entry name" value="P-loop containing nucleotide triphosphate hydrolases"/>
    <property type="match status" value="1"/>
</dbReference>
<sequence length="268" mass="29649">MAQWQGDADEGIDYIFKIVMIGDSGVGKSQLLNRFVKNEFHMKSKPTIGVEFLTRTVVMDHKLVKAQIWDTAGQESRPVDASGKSWPFNSSKGLAVDVFLLGCIVSAVALCCNRIGYQAITTAYYRGATGALLAYDITNQQSFDHVEKWLDELRIHADKNILVMLVGNKSDLNSVRAVPIEAARDFARQEGLFFVETSALDSTNVESAFLGLLSQVYGTVSRKHILVGGPESNWDKVNLELDGTKINVPLQEPECQNAKRRFNCCGII</sequence>
<dbReference type="SMART" id="SM00175">
    <property type="entry name" value="RAB"/>
    <property type="match status" value="1"/>
</dbReference>
<evidence type="ECO:0000313" key="3">
    <source>
        <dbReference type="Proteomes" id="UP001603857"/>
    </source>
</evidence>
<accession>A0ABD1LSI4</accession>
<keyword evidence="3" id="KW-1185">Reference proteome</keyword>
<dbReference type="Pfam" id="PF00071">
    <property type="entry name" value="Ras"/>
    <property type="match status" value="2"/>
</dbReference>
<organism evidence="2 3">
    <name type="scientific">Flemingia macrophylla</name>
    <dbReference type="NCBI Taxonomy" id="520843"/>
    <lineage>
        <taxon>Eukaryota</taxon>
        <taxon>Viridiplantae</taxon>
        <taxon>Streptophyta</taxon>
        <taxon>Embryophyta</taxon>
        <taxon>Tracheophyta</taxon>
        <taxon>Spermatophyta</taxon>
        <taxon>Magnoliopsida</taxon>
        <taxon>eudicotyledons</taxon>
        <taxon>Gunneridae</taxon>
        <taxon>Pentapetalae</taxon>
        <taxon>rosids</taxon>
        <taxon>fabids</taxon>
        <taxon>Fabales</taxon>
        <taxon>Fabaceae</taxon>
        <taxon>Papilionoideae</taxon>
        <taxon>50 kb inversion clade</taxon>
        <taxon>NPAAA clade</taxon>
        <taxon>indigoferoid/millettioid clade</taxon>
        <taxon>Phaseoleae</taxon>
        <taxon>Flemingia</taxon>
    </lineage>
</organism>
<reference evidence="2 3" key="1">
    <citation type="submission" date="2024-08" db="EMBL/GenBank/DDBJ databases">
        <title>Insights into the chromosomal genome structure of Flemingia macrophylla.</title>
        <authorList>
            <person name="Ding Y."/>
            <person name="Zhao Y."/>
            <person name="Bi W."/>
            <person name="Wu M."/>
            <person name="Zhao G."/>
            <person name="Gong Y."/>
            <person name="Li W."/>
            <person name="Zhang P."/>
        </authorList>
    </citation>
    <scope>NUCLEOTIDE SEQUENCE [LARGE SCALE GENOMIC DNA]</scope>
    <source>
        <strain evidence="2">DYQJB</strain>
        <tissue evidence="2">Leaf</tissue>
    </source>
</reference>
<dbReference type="SMART" id="SM00173">
    <property type="entry name" value="RAS"/>
    <property type="match status" value="1"/>
</dbReference>
<dbReference type="Proteomes" id="UP001603857">
    <property type="component" value="Unassembled WGS sequence"/>
</dbReference>
<dbReference type="EMBL" id="JBGMDY010000008">
    <property type="protein sequence ID" value="KAL2326477.1"/>
    <property type="molecule type" value="Genomic_DNA"/>
</dbReference>
<comment type="caution">
    <text evidence="2">The sequence shown here is derived from an EMBL/GenBank/DDBJ whole genome shotgun (WGS) entry which is preliminary data.</text>
</comment>
<comment type="similarity">
    <text evidence="1">Belongs to the small GTPase superfamily. Rab family.</text>
</comment>
<dbReference type="SMART" id="SM00174">
    <property type="entry name" value="RHO"/>
    <property type="match status" value="1"/>
</dbReference>
<dbReference type="PRINTS" id="PR00449">
    <property type="entry name" value="RASTRNSFRMNG"/>
</dbReference>
<dbReference type="InterPro" id="IPR027417">
    <property type="entry name" value="P-loop_NTPase"/>
</dbReference>
<evidence type="ECO:0000313" key="2">
    <source>
        <dbReference type="EMBL" id="KAL2326477.1"/>
    </source>
</evidence>
<dbReference type="PANTHER" id="PTHR47979">
    <property type="entry name" value="DRAB11-RELATED"/>
    <property type="match status" value="1"/>
</dbReference>
<dbReference type="PROSITE" id="PS51421">
    <property type="entry name" value="RAS"/>
    <property type="match status" value="1"/>
</dbReference>
<dbReference type="PROSITE" id="PS51420">
    <property type="entry name" value="RHO"/>
    <property type="match status" value="1"/>
</dbReference>
<dbReference type="PROSITE" id="PS51419">
    <property type="entry name" value="RAB"/>
    <property type="match status" value="1"/>
</dbReference>
<gene>
    <name evidence="2" type="ORF">Fmac_025535</name>
</gene>
<proteinExistence type="inferred from homology"/>
<dbReference type="FunFam" id="3.40.50.300:FF:001447">
    <property type="entry name" value="Ras-related protein Rab-1B"/>
    <property type="match status" value="2"/>
</dbReference>
<dbReference type="InterPro" id="IPR050209">
    <property type="entry name" value="Rab_GTPases_membrane_traffic"/>
</dbReference>
<name>A0ABD1LSI4_9FABA</name>
<evidence type="ECO:0000256" key="1">
    <source>
        <dbReference type="ARBA" id="ARBA00006270"/>
    </source>
</evidence>
<dbReference type="SUPFAM" id="SSF52540">
    <property type="entry name" value="P-loop containing nucleoside triphosphate hydrolases"/>
    <property type="match status" value="1"/>
</dbReference>